<evidence type="ECO:0000313" key="1">
    <source>
        <dbReference type="EMBL" id="PPK29396.1"/>
    </source>
</evidence>
<protein>
    <submittedName>
        <fullName evidence="1">Uncharacterized protein</fullName>
    </submittedName>
</protein>
<dbReference type="EMBL" id="PQWY01000018">
    <property type="protein sequence ID" value="PPK29396.1"/>
    <property type="molecule type" value="Genomic_DNA"/>
</dbReference>
<comment type="caution">
    <text evidence="1">The sequence shown here is derived from an EMBL/GenBank/DDBJ whole genome shotgun (WGS) entry which is preliminary data.</text>
</comment>
<reference evidence="1 2" key="1">
    <citation type="submission" date="2018-02" db="EMBL/GenBank/DDBJ databases">
        <title>Draft genome sequences of four Legionella pneumophila clinical strains isolated in Ontario.</title>
        <authorList>
            <person name="Fortuna A."/>
            <person name="Ramnarine R."/>
            <person name="Li A."/>
            <person name="Frantz C."/>
            <person name="Mallo G."/>
        </authorList>
    </citation>
    <scope>NUCLEOTIDE SEQUENCE [LARGE SCALE GENOMIC DNA]</scope>
    <source>
        <strain evidence="1 2">LG61</strain>
    </source>
</reference>
<dbReference type="OrthoDB" id="5639642at2"/>
<proteinExistence type="predicted"/>
<name>A0A2S6EW69_LEGPN</name>
<gene>
    <name evidence="1" type="ORF">C3928_13670</name>
</gene>
<evidence type="ECO:0000313" key="2">
    <source>
        <dbReference type="Proteomes" id="UP000239239"/>
    </source>
</evidence>
<dbReference type="Proteomes" id="UP000239239">
    <property type="component" value="Unassembled WGS sequence"/>
</dbReference>
<sequence>MGFIVPLGLILPISKETTMQQQEPAQLEIEHLLFELNCCVNDLSRHRLQINPYDIQQAELSLHKLESLISFVKQFDTQRIAC</sequence>
<accession>A0A2S6EW69</accession>
<organism evidence="1 2">
    <name type="scientific">Legionella pneumophila</name>
    <dbReference type="NCBI Taxonomy" id="446"/>
    <lineage>
        <taxon>Bacteria</taxon>
        <taxon>Pseudomonadati</taxon>
        <taxon>Pseudomonadota</taxon>
        <taxon>Gammaproteobacteria</taxon>
        <taxon>Legionellales</taxon>
        <taxon>Legionellaceae</taxon>
        <taxon>Legionella</taxon>
    </lineage>
</organism>
<dbReference type="AlphaFoldDB" id="A0A2S6EW69"/>